<dbReference type="Pfam" id="PF22725">
    <property type="entry name" value="GFO_IDH_MocA_C3"/>
    <property type="match status" value="1"/>
</dbReference>
<dbReference type="Pfam" id="PF01408">
    <property type="entry name" value="GFO_IDH_MocA"/>
    <property type="match status" value="1"/>
</dbReference>
<dbReference type="EMBL" id="JACXJA010000005">
    <property type="protein sequence ID" value="MBD2861214.1"/>
    <property type="molecule type" value="Genomic_DNA"/>
</dbReference>
<dbReference type="InterPro" id="IPR036291">
    <property type="entry name" value="NAD(P)-bd_dom_sf"/>
</dbReference>
<reference evidence="3" key="1">
    <citation type="submission" date="2020-09" db="EMBL/GenBank/DDBJ databases">
        <title>A novel bacterium of genus Paenibacillus, isolated from South China Sea.</title>
        <authorList>
            <person name="Huang H."/>
            <person name="Mo K."/>
            <person name="Hu Y."/>
        </authorList>
    </citation>
    <scope>NUCLEOTIDE SEQUENCE</scope>
    <source>
        <strain evidence="3">IB182363</strain>
    </source>
</reference>
<dbReference type="InterPro" id="IPR055170">
    <property type="entry name" value="GFO_IDH_MocA-like_dom"/>
</dbReference>
<protein>
    <submittedName>
        <fullName evidence="3">Gfo/Idh/MocA family oxidoreductase</fullName>
    </submittedName>
</protein>
<dbReference type="InterPro" id="IPR000683">
    <property type="entry name" value="Gfo/Idh/MocA-like_OxRdtase_N"/>
</dbReference>
<keyword evidence="4" id="KW-1185">Reference proteome</keyword>
<comment type="caution">
    <text evidence="3">The sequence shown here is derived from an EMBL/GenBank/DDBJ whole genome shotgun (WGS) entry which is preliminary data.</text>
</comment>
<dbReference type="RefSeq" id="WP_190925032.1">
    <property type="nucleotide sequence ID" value="NZ_JACXJA010000005.1"/>
</dbReference>
<accession>A0A927GZ89</accession>
<evidence type="ECO:0000313" key="3">
    <source>
        <dbReference type="EMBL" id="MBD2861214.1"/>
    </source>
</evidence>
<proteinExistence type="predicted"/>
<gene>
    <name evidence="3" type="ORF">IDH45_04330</name>
</gene>
<dbReference type="Gene3D" id="3.30.360.10">
    <property type="entry name" value="Dihydrodipicolinate Reductase, domain 2"/>
    <property type="match status" value="1"/>
</dbReference>
<feature type="domain" description="GFO/IDH/MocA-like oxidoreductase" evidence="2">
    <location>
        <begin position="132"/>
        <end position="256"/>
    </location>
</feature>
<dbReference type="AlphaFoldDB" id="A0A927GZ89"/>
<dbReference type="Gene3D" id="3.40.50.720">
    <property type="entry name" value="NAD(P)-binding Rossmann-like Domain"/>
    <property type="match status" value="1"/>
</dbReference>
<evidence type="ECO:0000259" key="1">
    <source>
        <dbReference type="Pfam" id="PF01408"/>
    </source>
</evidence>
<dbReference type="InterPro" id="IPR051450">
    <property type="entry name" value="Gfo/Idh/MocA_Oxidoreductases"/>
</dbReference>
<name>A0A927GZ89_9BACL</name>
<dbReference type="GO" id="GO:0000166">
    <property type="term" value="F:nucleotide binding"/>
    <property type="evidence" value="ECO:0007669"/>
    <property type="project" value="InterPro"/>
</dbReference>
<dbReference type="PANTHER" id="PTHR43377">
    <property type="entry name" value="BILIVERDIN REDUCTASE A"/>
    <property type="match status" value="1"/>
</dbReference>
<evidence type="ECO:0000259" key="2">
    <source>
        <dbReference type="Pfam" id="PF22725"/>
    </source>
</evidence>
<dbReference type="SUPFAM" id="SSF55347">
    <property type="entry name" value="Glyceraldehyde-3-phosphate dehydrogenase-like, C-terminal domain"/>
    <property type="match status" value="1"/>
</dbReference>
<dbReference type="SUPFAM" id="SSF51735">
    <property type="entry name" value="NAD(P)-binding Rossmann-fold domains"/>
    <property type="match status" value="1"/>
</dbReference>
<dbReference type="Proteomes" id="UP000639396">
    <property type="component" value="Unassembled WGS sequence"/>
</dbReference>
<organism evidence="3 4">
    <name type="scientific">Paenibacillus oceani</name>
    <dbReference type="NCBI Taxonomy" id="2772510"/>
    <lineage>
        <taxon>Bacteria</taxon>
        <taxon>Bacillati</taxon>
        <taxon>Bacillota</taxon>
        <taxon>Bacilli</taxon>
        <taxon>Bacillales</taxon>
        <taxon>Paenibacillaceae</taxon>
        <taxon>Paenibacillus</taxon>
    </lineage>
</organism>
<dbReference type="PANTHER" id="PTHR43377:SF1">
    <property type="entry name" value="BILIVERDIN REDUCTASE A"/>
    <property type="match status" value="1"/>
</dbReference>
<evidence type="ECO:0000313" key="4">
    <source>
        <dbReference type="Proteomes" id="UP000639396"/>
    </source>
</evidence>
<feature type="domain" description="Gfo/Idh/MocA-like oxidoreductase N-terminal" evidence="1">
    <location>
        <begin position="19"/>
        <end position="120"/>
    </location>
</feature>
<sequence length="338" mass="36685">MKLRIAILSFWHVHAPGYAKKLSERTDCSIVAVWDEDAARGSRFAEQLNVPYYSDLDEVLASEEVDAVVVNAPTTKHPEVIIAAAEAGKHIFTEKVLALRTEEADRIIAAAGRRGVKLTVSLPKLGDEKTLYAKQVLEQELLGRITYVRIRLAHDGLLPREGAPAGWLPPHFVDRESSGGGALIDLGAHPMVLVYHFLGMPESVSAQFGYVTGREVEDNAVVTMQYRDGCMAVVEAGFASRHSPGLVEIYGTEGCLLIGKDAEIRSSLLPSGPCPGWIKPERLPAGMPAPLDQWVDYVLYDKPTAIPIGHGLALTQLMEAAYLSAAERKIVAIPSNGD</sequence>